<organism evidence="7 8">
    <name type="scientific">Ottowia flava</name>
    <dbReference type="NCBI Taxonomy" id="2675430"/>
    <lineage>
        <taxon>Bacteria</taxon>
        <taxon>Pseudomonadati</taxon>
        <taxon>Pseudomonadota</taxon>
        <taxon>Betaproteobacteria</taxon>
        <taxon>Burkholderiales</taxon>
        <taxon>Comamonadaceae</taxon>
        <taxon>Ottowia</taxon>
    </lineage>
</organism>
<accession>A0ABW4KX26</accession>
<feature type="DNA-binding region" description="H-T-H motif" evidence="4">
    <location>
        <begin position="44"/>
        <end position="63"/>
    </location>
</feature>
<sequence>MQRKPEPAKRSERRANAERTEATQAALIAAARALFVDKGYAGTSTPDIAAAAQVTRGALYHHYADKADLLYAAAGQAADEVAAEIAQAGGTGATPLQALADGAERYFAAMAQHGRARLLLLDAPAVLSPERLRALSDRAGVAELLVGLRAALEAAPDSAVAPRTPGSVSEEVQLRVLAELLSAAFDRAALAIAEGALAAPYMAAMRALLASVVGQGAASWRNLD</sequence>
<evidence type="ECO:0000256" key="4">
    <source>
        <dbReference type="PROSITE-ProRule" id="PRU00335"/>
    </source>
</evidence>
<dbReference type="PROSITE" id="PS50977">
    <property type="entry name" value="HTH_TETR_2"/>
    <property type="match status" value="1"/>
</dbReference>
<dbReference type="PANTHER" id="PTHR30055">
    <property type="entry name" value="HTH-TYPE TRANSCRIPTIONAL REGULATOR RUTR"/>
    <property type="match status" value="1"/>
</dbReference>
<comment type="caution">
    <text evidence="7">The sequence shown here is derived from an EMBL/GenBank/DDBJ whole genome shotgun (WGS) entry which is preliminary data.</text>
</comment>
<reference evidence="8" key="1">
    <citation type="journal article" date="2019" name="Int. J. Syst. Evol. Microbiol.">
        <title>The Global Catalogue of Microorganisms (GCM) 10K type strain sequencing project: providing services to taxonomists for standard genome sequencing and annotation.</title>
        <authorList>
            <consortium name="The Broad Institute Genomics Platform"/>
            <consortium name="The Broad Institute Genome Sequencing Center for Infectious Disease"/>
            <person name="Wu L."/>
            <person name="Ma J."/>
        </authorList>
    </citation>
    <scope>NUCLEOTIDE SEQUENCE [LARGE SCALE GENOMIC DNA]</scope>
    <source>
        <strain evidence="8">LMG 29247</strain>
    </source>
</reference>
<dbReference type="PRINTS" id="PR00455">
    <property type="entry name" value="HTHTETR"/>
</dbReference>
<feature type="region of interest" description="Disordered" evidence="5">
    <location>
        <begin position="1"/>
        <end position="20"/>
    </location>
</feature>
<evidence type="ECO:0000256" key="1">
    <source>
        <dbReference type="ARBA" id="ARBA00023015"/>
    </source>
</evidence>
<evidence type="ECO:0000256" key="2">
    <source>
        <dbReference type="ARBA" id="ARBA00023125"/>
    </source>
</evidence>
<keyword evidence="2 4" id="KW-0238">DNA-binding</keyword>
<dbReference type="PANTHER" id="PTHR30055:SF234">
    <property type="entry name" value="HTH-TYPE TRANSCRIPTIONAL REGULATOR BETI"/>
    <property type="match status" value="1"/>
</dbReference>
<evidence type="ECO:0000256" key="3">
    <source>
        <dbReference type="ARBA" id="ARBA00023163"/>
    </source>
</evidence>
<proteinExistence type="predicted"/>
<gene>
    <name evidence="7" type="ORF">ACFSF0_15685</name>
</gene>
<evidence type="ECO:0000313" key="8">
    <source>
        <dbReference type="Proteomes" id="UP001597304"/>
    </source>
</evidence>
<name>A0ABW4KX26_9BURK</name>
<dbReference type="SUPFAM" id="SSF46689">
    <property type="entry name" value="Homeodomain-like"/>
    <property type="match status" value="1"/>
</dbReference>
<dbReference type="Pfam" id="PF00440">
    <property type="entry name" value="TetR_N"/>
    <property type="match status" value="1"/>
</dbReference>
<dbReference type="InterPro" id="IPR009057">
    <property type="entry name" value="Homeodomain-like_sf"/>
</dbReference>
<dbReference type="Gene3D" id="1.10.357.10">
    <property type="entry name" value="Tetracycline Repressor, domain 2"/>
    <property type="match status" value="1"/>
</dbReference>
<dbReference type="RefSeq" id="WP_147912355.1">
    <property type="nucleotide sequence ID" value="NZ_JBHUEJ010000036.1"/>
</dbReference>
<keyword evidence="1" id="KW-0805">Transcription regulation</keyword>
<protein>
    <submittedName>
        <fullName evidence="7">TetR/AcrR family transcriptional regulator</fullName>
    </submittedName>
</protein>
<dbReference type="EMBL" id="JBHUEJ010000036">
    <property type="protein sequence ID" value="MFD1712053.1"/>
    <property type="molecule type" value="Genomic_DNA"/>
</dbReference>
<dbReference type="InterPro" id="IPR001647">
    <property type="entry name" value="HTH_TetR"/>
</dbReference>
<feature type="domain" description="HTH tetR-type" evidence="6">
    <location>
        <begin position="21"/>
        <end position="81"/>
    </location>
</feature>
<dbReference type="Proteomes" id="UP001597304">
    <property type="component" value="Unassembled WGS sequence"/>
</dbReference>
<evidence type="ECO:0000256" key="5">
    <source>
        <dbReference type="SAM" id="MobiDB-lite"/>
    </source>
</evidence>
<dbReference type="InterPro" id="IPR050109">
    <property type="entry name" value="HTH-type_TetR-like_transc_reg"/>
</dbReference>
<evidence type="ECO:0000259" key="6">
    <source>
        <dbReference type="PROSITE" id="PS50977"/>
    </source>
</evidence>
<evidence type="ECO:0000313" key="7">
    <source>
        <dbReference type="EMBL" id="MFD1712053.1"/>
    </source>
</evidence>
<keyword evidence="8" id="KW-1185">Reference proteome</keyword>
<keyword evidence="3" id="KW-0804">Transcription</keyword>